<dbReference type="EMBL" id="KU221504">
    <property type="protein sequence ID" value="AMP41529.1"/>
    <property type="molecule type" value="Genomic_DNA"/>
</dbReference>
<proteinExistence type="predicted"/>
<reference evidence="1" key="1">
    <citation type="submission" date="2015-12" db="EMBL/GenBank/DDBJ databases">
        <authorList>
            <person name="Shamseldin A."/>
            <person name="Moawad H."/>
            <person name="Abd El-Rahim W.M."/>
            <person name="Sadowsky M.J."/>
        </authorList>
    </citation>
    <scope>NUCLEOTIDE SEQUENCE</scope>
</reference>
<organism evidence="1">
    <name type="scientific">uncultured Nitrospirota bacterium</name>
    <dbReference type="NCBI Taxonomy" id="170969"/>
    <lineage>
        <taxon>Bacteria</taxon>
        <taxon>Pseudomonadati</taxon>
        <taxon>Nitrospirota</taxon>
        <taxon>environmental samples</taxon>
    </lineage>
</organism>
<sequence length="57" mass="6178">MLKFISIDLTSKVMPYATTEGIFAEDLPLPSGNHKIRLSIGDTGGGVTRLQFEIKVA</sequence>
<dbReference type="AlphaFoldDB" id="A0A142BTU1"/>
<name>A0A142BTU1_9BACT</name>
<accession>A0A142BTU1</accession>
<protein>
    <submittedName>
        <fullName evidence="1">Uncharacterized protein</fullName>
    </submittedName>
</protein>
<evidence type="ECO:0000313" key="1">
    <source>
        <dbReference type="EMBL" id="AMP41529.1"/>
    </source>
</evidence>